<dbReference type="EMBL" id="WSEL01000003">
    <property type="protein sequence ID" value="MVQ29642.1"/>
    <property type="molecule type" value="Genomic_DNA"/>
</dbReference>
<dbReference type="Proteomes" id="UP000469385">
    <property type="component" value="Unassembled WGS sequence"/>
</dbReference>
<dbReference type="Gene3D" id="3.40.50.2000">
    <property type="entry name" value="Glycogen Phosphorylase B"/>
    <property type="match status" value="1"/>
</dbReference>
<evidence type="ECO:0000313" key="2">
    <source>
        <dbReference type="EMBL" id="MVQ29642.1"/>
    </source>
</evidence>
<evidence type="ECO:0000313" key="3">
    <source>
        <dbReference type="Proteomes" id="UP000469385"/>
    </source>
</evidence>
<accession>A0A6N8ISD8</accession>
<name>A0A6N8ISD8_9BURK</name>
<proteinExistence type="predicted"/>
<dbReference type="CDD" id="cd03801">
    <property type="entry name" value="GT4_PimA-like"/>
    <property type="match status" value="1"/>
</dbReference>
<protein>
    <submittedName>
        <fullName evidence="2">Glycosyltransferase</fullName>
    </submittedName>
</protein>
<dbReference type="PANTHER" id="PTHR45947:SF3">
    <property type="entry name" value="SULFOQUINOVOSYL TRANSFERASE SQD2"/>
    <property type="match status" value="1"/>
</dbReference>
<evidence type="ECO:0000259" key="1">
    <source>
        <dbReference type="Pfam" id="PF00534"/>
    </source>
</evidence>
<gene>
    <name evidence="2" type="ORF">GON04_09295</name>
</gene>
<organism evidence="2 3">
    <name type="scientific">Ramlibacter pinisoli</name>
    <dbReference type="NCBI Taxonomy" id="2682844"/>
    <lineage>
        <taxon>Bacteria</taxon>
        <taxon>Pseudomonadati</taxon>
        <taxon>Pseudomonadota</taxon>
        <taxon>Betaproteobacteria</taxon>
        <taxon>Burkholderiales</taxon>
        <taxon>Comamonadaceae</taxon>
        <taxon>Ramlibacter</taxon>
    </lineage>
</organism>
<keyword evidence="2" id="KW-0808">Transferase</keyword>
<dbReference type="InterPro" id="IPR050194">
    <property type="entry name" value="Glycosyltransferase_grp1"/>
</dbReference>
<dbReference type="AlphaFoldDB" id="A0A6N8ISD8"/>
<dbReference type="SUPFAM" id="SSF53756">
    <property type="entry name" value="UDP-Glycosyltransferase/glycogen phosphorylase"/>
    <property type="match status" value="1"/>
</dbReference>
<sequence>MRTKARVIYQSTSSRQPLPKATGSLRVVMVGHLRQVKSPQTLFDAARLLPPEMGIQIAHIGEANEPALGELDLQTARDCPHYRWLGALPHETTRRAIQRAHVLVHTSAMEGGAHVIMEAVCSGTPVLASRVDGNVGMLGDDYRGYFEHGDSAHLALLLQQCLTSDLLNGLRKQSTRRAPLFSPETERQAVLHLVEDLRGGA</sequence>
<dbReference type="GO" id="GO:0016757">
    <property type="term" value="F:glycosyltransferase activity"/>
    <property type="evidence" value="ECO:0007669"/>
    <property type="project" value="InterPro"/>
</dbReference>
<keyword evidence="3" id="KW-1185">Reference proteome</keyword>
<dbReference type="PANTHER" id="PTHR45947">
    <property type="entry name" value="SULFOQUINOVOSYL TRANSFERASE SQD2"/>
    <property type="match status" value="1"/>
</dbReference>
<comment type="caution">
    <text evidence="2">The sequence shown here is derived from an EMBL/GenBank/DDBJ whole genome shotgun (WGS) entry which is preliminary data.</text>
</comment>
<reference evidence="2 3" key="1">
    <citation type="submission" date="2019-12" db="EMBL/GenBank/DDBJ databases">
        <authorList>
            <person name="Huq M.A."/>
        </authorList>
    </citation>
    <scope>NUCLEOTIDE SEQUENCE [LARGE SCALE GENOMIC DNA]</scope>
    <source>
        <strain evidence="2 3">MAH-25</strain>
    </source>
</reference>
<dbReference type="InterPro" id="IPR001296">
    <property type="entry name" value="Glyco_trans_1"/>
</dbReference>
<dbReference type="Pfam" id="PF00534">
    <property type="entry name" value="Glycos_transf_1"/>
    <property type="match status" value="1"/>
</dbReference>
<feature type="domain" description="Glycosyl transferase family 1" evidence="1">
    <location>
        <begin position="13"/>
        <end position="165"/>
    </location>
</feature>